<name>G0NXF5_CAEBE</name>
<proteinExistence type="predicted"/>
<dbReference type="HOGENOM" id="CLU_040461_1_1_1"/>
<sequence length="446" mass="51612">MSDLPPIPDKDKGTADTMKDANQVLGGVIESAKSTTKTFKNKNFGKKLKKFFQSIAGVGFIVEGFSKFVPDPDDPLIELIDDLGKNVEALGDKVSLNLGEMKALITEINFFVRILSPAFKLMRYMRDCLHFPGKDANENFLRAYKKTPPLKLAYYLQSYLEQESTNPLKHAMDLEKIKHKTTFTKWEDIFARVMLQFMIIETFAKGLMKNKTEATLDKLIEATIKIFTQLGKWEKEYVDLTGPSFWDEMRPWTENYLKNDSKLTNVVKADKIREKMETYFLRNSFYIIVFNTSKKNQDYAYHSHPILLIETFLNMGGCDVIIYESIYGHGWTDENHEEREHLEDDDQNDPEALTKIKAHVNSFHSGKLTYNKNLNDIFEKQILPFKEFNDTNSYFYALVFKDKKPEVRWANSPELEKGPGWWTTVKIKDGSKPVSYDYLLLASFGS</sequence>
<accession>G0NXF5</accession>
<evidence type="ECO:0000313" key="2">
    <source>
        <dbReference type="Proteomes" id="UP000008068"/>
    </source>
</evidence>
<dbReference type="Pfam" id="PF05075">
    <property type="entry name" value="DUF684"/>
    <property type="match status" value="1"/>
</dbReference>
<gene>
    <name evidence="1" type="ORF">CAEBREN_16834</name>
</gene>
<protein>
    <submittedName>
        <fullName evidence="1">Uncharacterized protein</fullName>
    </submittedName>
</protein>
<keyword evidence="2" id="KW-1185">Reference proteome</keyword>
<organism evidence="2">
    <name type="scientific">Caenorhabditis brenneri</name>
    <name type="common">Nematode worm</name>
    <dbReference type="NCBI Taxonomy" id="135651"/>
    <lineage>
        <taxon>Eukaryota</taxon>
        <taxon>Metazoa</taxon>
        <taxon>Ecdysozoa</taxon>
        <taxon>Nematoda</taxon>
        <taxon>Chromadorea</taxon>
        <taxon>Rhabditida</taxon>
        <taxon>Rhabditina</taxon>
        <taxon>Rhabditomorpha</taxon>
        <taxon>Rhabditoidea</taxon>
        <taxon>Rhabditidae</taxon>
        <taxon>Peloderinae</taxon>
        <taxon>Caenorhabditis</taxon>
    </lineage>
</organism>
<dbReference type="InterPro" id="IPR007767">
    <property type="entry name" value="DUF684"/>
</dbReference>
<dbReference type="PANTHER" id="PTHR31464">
    <property type="entry name" value="PROTEIN CBG01266"/>
    <property type="match status" value="1"/>
</dbReference>
<dbReference type="EMBL" id="GL379971">
    <property type="protein sequence ID" value="EGT39496.1"/>
    <property type="molecule type" value="Genomic_DNA"/>
</dbReference>
<dbReference type="InParanoid" id="G0NXF5"/>
<dbReference type="AlphaFoldDB" id="G0NXF5"/>
<evidence type="ECO:0000313" key="1">
    <source>
        <dbReference type="EMBL" id="EGT39496.1"/>
    </source>
</evidence>
<dbReference type="Proteomes" id="UP000008068">
    <property type="component" value="Unassembled WGS sequence"/>
</dbReference>
<reference evidence="2" key="1">
    <citation type="submission" date="2011-07" db="EMBL/GenBank/DDBJ databases">
        <authorList>
            <consortium name="Caenorhabditis brenneri Sequencing and Analysis Consortium"/>
            <person name="Wilson R.K."/>
        </authorList>
    </citation>
    <scope>NUCLEOTIDE SEQUENCE [LARGE SCALE GENOMIC DNA]</scope>
    <source>
        <strain evidence="2">PB2801</strain>
    </source>
</reference>
<dbReference type="PANTHER" id="PTHR31464:SF3">
    <property type="entry name" value="AAA DOMAIN-CONTAINING PROTEIN-RELATED"/>
    <property type="match status" value="1"/>
</dbReference>